<dbReference type="Proteomes" id="UP001303046">
    <property type="component" value="Unassembled WGS sequence"/>
</dbReference>
<dbReference type="EMBL" id="JAVFWL010000003">
    <property type="protein sequence ID" value="KAK6746465.1"/>
    <property type="molecule type" value="Genomic_DNA"/>
</dbReference>
<protein>
    <submittedName>
        <fullName evidence="1">Uncharacterized protein</fullName>
    </submittedName>
</protein>
<name>A0ABR1D7H7_NECAM</name>
<comment type="caution">
    <text evidence="1">The sequence shown here is derived from an EMBL/GenBank/DDBJ whole genome shotgun (WGS) entry which is preliminary data.</text>
</comment>
<keyword evidence="2" id="KW-1185">Reference proteome</keyword>
<evidence type="ECO:0000313" key="1">
    <source>
        <dbReference type="EMBL" id="KAK6746465.1"/>
    </source>
</evidence>
<reference evidence="1 2" key="1">
    <citation type="submission" date="2023-08" db="EMBL/GenBank/DDBJ databases">
        <title>A Necator americanus chromosomal reference genome.</title>
        <authorList>
            <person name="Ilik V."/>
            <person name="Petrzelkova K.J."/>
            <person name="Pardy F."/>
            <person name="Fuh T."/>
            <person name="Niatou-Singa F.S."/>
            <person name="Gouil Q."/>
            <person name="Baker L."/>
            <person name="Ritchie M.E."/>
            <person name="Jex A.R."/>
            <person name="Gazzola D."/>
            <person name="Li H."/>
            <person name="Toshio Fujiwara R."/>
            <person name="Zhan B."/>
            <person name="Aroian R.V."/>
            <person name="Pafco B."/>
            <person name="Schwarz E.M."/>
        </authorList>
    </citation>
    <scope>NUCLEOTIDE SEQUENCE [LARGE SCALE GENOMIC DNA]</scope>
    <source>
        <strain evidence="1 2">Aroian</strain>
        <tissue evidence="1">Whole animal</tissue>
    </source>
</reference>
<sequence length="203" mass="22755">MEIITESFYSNLFLSSTPVSRLIIRTGEAQPRILPSEVRVSIKSMKPGTAPEPDFISGEFLREKAFDSVETNAIVSALVDQGVDAKIVGTSSCVYLGRSMNMENDLKEELNKKMRAAWAAFASVMEATNQLTDQDLRRPPTRWADVFATRMERLGAQLDKAHGPRQRHPENTKRENVLDDRGTKRLKRILGPARPVKAENLSI</sequence>
<accession>A0ABR1D7H7</accession>
<organism evidence="1 2">
    <name type="scientific">Necator americanus</name>
    <name type="common">Human hookworm</name>
    <dbReference type="NCBI Taxonomy" id="51031"/>
    <lineage>
        <taxon>Eukaryota</taxon>
        <taxon>Metazoa</taxon>
        <taxon>Ecdysozoa</taxon>
        <taxon>Nematoda</taxon>
        <taxon>Chromadorea</taxon>
        <taxon>Rhabditida</taxon>
        <taxon>Rhabditina</taxon>
        <taxon>Rhabditomorpha</taxon>
        <taxon>Strongyloidea</taxon>
        <taxon>Ancylostomatidae</taxon>
        <taxon>Bunostominae</taxon>
        <taxon>Necator</taxon>
    </lineage>
</organism>
<gene>
    <name evidence="1" type="primary">Necator_chrIII.g13283</name>
    <name evidence="1" type="ORF">RB195_012516</name>
</gene>
<evidence type="ECO:0000313" key="2">
    <source>
        <dbReference type="Proteomes" id="UP001303046"/>
    </source>
</evidence>
<proteinExistence type="predicted"/>